<dbReference type="AlphaFoldDB" id="A0A919VU57"/>
<dbReference type="RefSeq" id="WP_203840602.1">
    <property type="nucleotide sequence ID" value="NZ_BAAATW010000005.1"/>
</dbReference>
<dbReference type="EMBL" id="BOQP01000007">
    <property type="protein sequence ID" value="GIM69628.1"/>
    <property type="molecule type" value="Genomic_DNA"/>
</dbReference>
<evidence type="ECO:0000313" key="3">
    <source>
        <dbReference type="Proteomes" id="UP000680865"/>
    </source>
</evidence>
<keyword evidence="3" id="KW-1185">Reference proteome</keyword>
<evidence type="ECO:0000256" key="1">
    <source>
        <dbReference type="SAM" id="SignalP"/>
    </source>
</evidence>
<reference evidence="2" key="1">
    <citation type="submission" date="2021-03" db="EMBL/GenBank/DDBJ databases">
        <title>Whole genome shotgun sequence of Actinoplanes consettensis NBRC 14913.</title>
        <authorList>
            <person name="Komaki H."/>
            <person name="Tamura T."/>
        </authorList>
    </citation>
    <scope>NUCLEOTIDE SEQUENCE</scope>
    <source>
        <strain evidence="2">NBRC 14913</strain>
    </source>
</reference>
<accession>A0A919VU57</accession>
<name>A0A919VU57_9ACTN</name>
<feature type="signal peptide" evidence="1">
    <location>
        <begin position="1"/>
        <end position="29"/>
    </location>
</feature>
<evidence type="ECO:0000313" key="2">
    <source>
        <dbReference type="EMBL" id="GIM69628.1"/>
    </source>
</evidence>
<organism evidence="2 3">
    <name type="scientific">Winogradskya consettensis</name>
    <dbReference type="NCBI Taxonomy" id="113560"/>
    <lineage>
        <taxon>Bacteria</taxon>
        <taxon>Bacillati</taxon>
        <taxon>Actinomycetota</taxon>
        <taxon>Actinomycetes</taxon>
        <taxon>Micromonosporales</taxon>
        <taxon>Micromonosporaceae</taxon>
        <taxon>Winogradskya</taxon>
    </lineage>
</organism>
<protein>
    <submittedName>
        <fullName evidence="2">Uncharacterized protein</fullName>
    </submittedName>
</protein>
<dbReference type="Proteomes" id="UP000680865">
    <property type="component" value="Unassembled WGS sequence"/>
</dbReference>
<proteinExistence type="predicted"/>
<gene>
    <name evidence="2" type="ORF">Aco04nite_16190</name>
</gene>
<keyword evidence="1" id="KW-0732">Signal</keyword>
<sequence>MNTKKILGSAAMFAAAAGASLTLAAPAIAAPLFSASNVIVKVSGGEAIALNECIQDARDGVIQLQQQSCDQVSTAANLLSLENVSVFVQKNSFPSALLFSKTKANVDITGGTVSAYNSCIQDASDGFIQSQQQACSQVANAGNIVTLTGVGVTVF</sequence>
<feature type="chain" id="PRO_5036698010" evidence="1">
    <location>
        <begin position="30"/>
        <end position="155"/>
    </location>
</feature>
<comment type="caution">
    <text evidence="2">The sequence shown here is derived from an EMBL/GenBank/DDBJ whole genome shotgun (WGS) entry which is preliminary data.</text>
</comment>